<evidence type="ECO:0000313" key="1">
    <source>
        <dbReference type="EMBL" id="SBT11212.1"/>
    </source>
</evidence>
<keyword evidence="2" id="KW-1185">Reference proteome</keyword>
<gene>
    <name evidence="1" type="ORF">PROAA_950002</name>
</gene>
<dbReference type="EMBL" id="FLQY01000401">
    <property type="protein sequence ID" value="SBT11212.1"/>
    <property type="molecule type" value="Genomic_DNA"/>
</dbReference>
<accession>A0A1A8Y2I7</accession>
<proteinExistence type="predicted"/>
<dbReference type="Proteomes" id="UP000199600">
    <property type="component" value="Unassembled WGS sequence"/>
</dbReference>
<evidence type="ECO:0008006" key="3">
    <source>
        <dbReference type="Google" id="ProtNLM"/>
    </source>
</evidence>
<protein>
    <recommendedName>
        <fullName evidence="3">Endonuclease</fullName>
    </recommendedName>
</protein>
<reference evidence="1 2" key="1">
    <citation type="submission" date="2016-06" db="EMBL/GenBank/DDBJ databases">
        <authorList>
            <person name="Kjaerup R.B."/>
            <person name="Dalgaard T.S."/>
            <person name="Juul-Madsen H.R."/>
        </authorList>
    </citation>
    <scope>NUCLEOTIDE SEQUENCE [LARGE SCALE GENOMIC DNA]</scope>
    <source>
        <strain evidence="1">2</strain>
    </source>
</reference>
<name>A0A1A8Y2I7_9RHOO</name>
<sequence>MPNEHTAKKQPNRYQAIIDRVFRDHYVSNVTEFEFTRDEFVAIAASLRIALPKNPGDVIYSFRYRNELPEAVRKTAAKGLEWIIEGAGRARYRFKQVRLNRIVPREELLTIKVPDSTPEIIAAYALTDEQALLAKVRYNRLVDVFLGITAYSLQNHLRTTVKNVGQIEIDEIYVGLDRHGRQFVVPVQAKGGSDKHGVVQTQQDILCCAEKFPNLICRAVSAQFMTEDRIALFELTVKSGDIKVVDERHYQLVPAGNISSEDLQQYASRAT</sequence>
<dbReference type="AlphaFoldDB" id="A0A1A8Y2I7"/>
<organism evidence="1 2">
    <name type="scientific">Candidatus Propionivibrio aalborgensis</name>
    <dbReference type="NCBI Taxonomy" id="1860101"/>
    <lineage>
        <taxon>Bacteria</taxon>
        <taxon>Pseudomonadati</taxon>
        <taxon>Pseudomonadota</taxon>
        <taxon>Betaproteobacteria</taxon>
        <taxon>Rhodocyclales</taxon>
        <taxon>Rhodocyclaceae</taxon>
        <taxon>Propionivibrio</taxon>
    </lineage>
</organism>
<dbReference type="RefSeq" id="WP_186412751.1">
    <property type="nucleotide sequence ID" value="NZ_FLQY01000401.1"/>
</dbReference>
<evidence type="ECO:0000313" key="2">
    <source>
        <dbReference type="Proteomes" id="UP000199600"/>
    </source>
</evidence>